<dbReference type="Proteomes" id="UP001189429">
    <property type="component" value="Unassembled WGS sequence"/>
</dbReference>
<reference evidence="1" key="1">
    <citation type="submission" date="2023-10" db="EMBL/GenBank/DDBJ databases">
        <authorList>
            <person name="Chen Y."/>
            <person name="Shah S."/>
            <person name="Dougan E. K."/>
            <person name="Thang M."/>
            <person name="Chan C."/>
        </authorList>
    </citation>
    <scope>NUCLEOTIDE SEQUENCE [LARGE SCALE GENOMIC DNA]</scope>
</reference>
<accession>A0ABN9TP74</accession>
<organism evidence="1 2">
    <name type="scientific">Prorocentrum cordatum</name>
    <dbReference type="NCBI Taxonomy" id="2364126"/>
    <lineage>
        <taxon>Eukaryota</taxon>
        <taxon>Sar</taxon>
        <taxon>Alveolata</taxon>
        <taxon>Dinophyceae</taxon>
        <taxon>Prorocentrales</taxon>
        <taxon>Prorocentraceae</taxon>
        <taxon>Prorocentrum</taxon>
    </lineage>
</organism>
<comment type="caution">
    <text evidence="1">The sequence shown here is derived from an EMBL/GenBank/DDBJ whole genome shotgun (WGS) entry which is preliminary data.</text>
</comment>
<sequence>MQDQAPVAPAQLALLWTGSFGRLLRGASPQEEQAWARRLAEAGAGDLPAELCARGELPPALPQAKFHEVLSQVANVQEDWAAAVQVLWRTGRRQATAREVSLLWTAAPHFFQDASAPSTALGPPVHEYYLPGMVHASGTLCRSLQRALLCCNCEVPESLSPAALVSCCADALNEMRNAKQLDAVCIGGAASEIIRQLVREEMAG</sequence>
<dbReference type="EMBL" id="CAUYUJ010014938">
    <property type="protein sequence ID" value="CAK0847883.1"/>
    <property type="molecule type" value="Genomic_DNA"/>
</dbReference>
<gene>
    <name evidence="1" type="ORF">PCOR1329_LOCUS40968</name>
</gene>
<evidence type="ECO:0000313" key="1">
    <source>
        <dbReference type="EMBL" id="CAK0847883.1"/>
    </source>
</evidence>
<proteinExistence type="predicted"/>
<name>A0ABN9TP74_9DINO</name>
<keyword evidence="2" id="KW-1185">Reference proteome</keyword>
<protein>
    <submittedName>
        <fullName evidence="1">Uncharacterized protein</fullName>
    </submittedName>
</protein>
<evidence type="ECO:0000313" key="2">
    <source>
        <dbReference type="Proteomes" id="UP001189429"/>
    </source>
</evidence>